<dbReference type="Proteomes" id="UP000468735">
    <property type="component" value="Unassembled WGS sequence"/>
</dbReference>
<dbReference type="PANTHER" id="PTHR47506:SF7">
    <property type="entry name" value="TRANSCRIPTIONAL REGULATORY PROTEIN"/>
    <property type="match status" value="1"/>
</dbReference>
<evidence type="ECO:0000256" key="4">
    <source>
        <dbReference type="ARBA" id="ARBA00023163"/>
    </source>
</evidence>
<dbReference type="AlphaFoldDB" id="A0A6H9Z3Q5"/>
<dbReference type="PROSITE" id="PS50977">
    <property type="entry name" value="HTH_TETR_2"/>
    <property type="match status" value="1"/>
</dbReference>
<evidence type="ECO:0000313" key="7">
    <source>
        <dbReference type="EMBL" id="KAB2347980.1"/>
    </source>
</evidence>
<keyword evidence="3 5" id="KW-0238">DNA-binding</keyword>
<organism evidence="7 8">
    <name type="scientific">Actinomadura rudentiformis</name>
    <dbReference type="NCBI Taxonomy" id="359158"/>
    <lineage>
        <taxon>Bacteria</taxon>
        <taxon>Bacillati</taxon>
        <taxon>Actinomycetota</taxon>
        <taxon>Actinomycetes</taxon>
        <taxon>Streptosporangiales</taxon>
        <taxon>Thermomonosporaceae</taxon>
        <taxon>Actinomadura</taxon>
    </lineage>
</organism>
<dbReference type="SUPFAM" id="SSF46689">
    <property type="entry name" value="Homeodomain-like"/>
    <property type="match status" value="1"/>
</dbReference>
<feature type="DNA-binding region" description="H-T-H motif" evidence="5">
    <location>
        <begin position="24"/>
        <end position="43"/>
    </location>
</feature>
<keyword evidence="1" id="KW-0678">Repressor</keyword>
<dbReference type="GO" id="GO:0003677">
    <property type="term" value="F:DNA binding"/>
    <property type="evidence" value="ECO:0007669"/>
    <property type="project" value="UniProtKB-UniRule"/>
</dbReference>
<evidence type="ECO:0000256" key="3">
    <source>
        <dbReference type="ARBA" id="ARBA00023125"/>
    </source>
</evidence>
<evidence type="ECO:0000256" key="1">
    <source>
        <dbReference type="ARBA" id="ARBA00022491"/>
    </source>
</evidence>
<accession>A0A6H9Z3Q5</accession>
<dbReference type="Pfam" id="PF00440">
    <property type="entry name" value="TetR_N"/>
    <property type="match status" value="1"/>
</dbReference>
<dbReference type="InterPro" id="IPR001647">
    <property type="entry name" value="HTH_TetR"/>
</dbReference>
<evidence type="ECO:0000256" key="5">
    <source>
        <dbReference type="PROSITE-ProRule" id="PRU00335"/>
    </source>
</evidence>
<dbReference type="Gene3D" id="1.10.357.10">
    <property type="entry name" value="Tetracycline Repressor, domain 2"/>
    <property type="match status" value="1"/>
</dbReference>
<keyword evidence="4" id="KW-0804">Transcription</keyword>
<dbReference type="Pfam" id="PF13977">
    <property type="entry name" value="TetR_C_6"/>
    <property type="match status" value="1"/>
</dbReference>
<dbReference type="OrthoDB" id="2356263at2"/>
<dbReference type="RefSeq" id="WP_151561631.1">
    <property type="nucleotide sequence ID" value="NZ_WBMT01000008.1"/>
</dbReference>
<dbReference type="SUPFAM" id="SSF48498">
    <property type="entry name" value="Tetracyclin repressor-like, C-terminal domain"/>
    <property type="match status" value="1"/>
</dbReference>
<name>A0A6H9Z3Q5_9ACTN</name>
<dbReference type="PRINTS" id="PR00455">
    <property type="entry name" value="HTHTETR"/>
</dbReference>
<protein>
    <submittedName>
        <fullName evidence="7">TetR/AcrR family transcriptional regulator</fullName>
    </submittedName>
</protein>
<evidence type="ECO:0000256" key="2">
    <source>
        <dbReference type="ARBA" id="ARBA00023015"/>
    </source>
</evidence>
<gene>
    <name evidence="7" type="ORF">F8566_19075</name>
</gene>
<comment type="caution">
    <text evidence="7">The sequence shown here is derived from an EMBL/GenBank/DDBJ whole genome shotgun (WGS) entry which is preliminary data.</text>
</comment>
<dbReference type="InterPro" id="IPR036271">
    <property type="entry name" value="Tet_transcr_reg_TetR-rel_C_sf"/>
</dbReference>
<evidence type="ECO:0000259" key="6">
    <source>
        <dbReference type="PROSITE" id="PS50977"/>
    </source>
</evidence>
<keyword evidence="2" id="KW-0805">Transcription regulation</keyword>
<proteinExistence type="predicted"/>
<feature type="domain" description="HTH tetR-type" evidence="6">
    <location>
        <begin position="1"/>
        <end position="61"/>
    </location>
</feature>
<dbReference type="PANTHER" id="PTHR47506">
    <property type="entry name" value="TRANSCRIPTIONAL REGULATORY PROTEIN"/>
    <property type="match status" value="1"/>
</dbReference>
<evidence type="ECO:0000313" key="8">
    <source>
        <dbReference type="Proteomes" id="UP000468735"/>
    </source>
</evidence>
<dbReference type="EMBL" id="WBMT01000008">
    <property type="protein sequence ID" value="KAB2347980.1"/>
    <property type="molecule type" value="Genomic_DNA"/>
</dbReference>
<sequence length="193" mass="20650">MGNREKLLKAARDCLHEKGYRRTTARDLTTAAGVSLAAIGYHFGSTEALLNAALHEAVQEWGERLECALAAGADAGASPAERFAAIWTQIISSFETDRPLWAAQAEVLVQAQHVAELRAPLTASMAEGRSGLAEVFLPPKAEGNIDDTRARLVGSLCQTLLTGLVMQWLIDPHQALSANELASALHILAEELA</sequence>
<keyword evidence="8" id="KW-1185">Reference proteome</keyword>
<dbReference type="InterPro" id="IPR009057">
    <property type="entry name" value="Homeodomain-like_sf"/>
</dbReference>
<reference evidence="7 8" key="1">
    <citation type="submission" date="2019-09" db="EMBL/GenBank/DDBJ databases">
        <title>Actinomadura physcomitrii sp. nov., a novel actinomycete isolated from moss [Physcomitrium sphaericum (Ludw) Fuernr].</title>
        <authorList>
            <person name="Zhuang X."/>
            <person name="Liu C."/>
        </authorList>
    </citation>
    <scope>NUCLEOTIDE SEQUENCE [LARGE SCALE GENOMIC DNA]</scope>
    <source>
        <strain evidence="7 8">HMC1</strain>
    </source>
</reference>
<dbReference type="InterPro" id="IPR039538">
    <property type="entry name" value="BetI_C"/>
</dbReference>